<name>A0A6J8DEW4_MYTCO</name>
<protein>
    <submittedName>
        <fullName evidence="5">Uncharacterized protein</fullName>
    </submittedName>
</protein>
<dbReference type="PANTHER" id="PTHR24171">
    <property type="entry name" value="ANKYRIN REPEAT DOMAIN-CONTAINING PROTEIN 39-RELATED"/>
    <property type="match status" value="1"/>
</dbReference>
<evidence type="ECO:0000313" key="5">
    <source>
        <dbReference type="EMBL" id="CAC5406545.1"/>
    </source>
</evidence>
<dbReference type="OrthoDB" id="9540030at2759"/>
<gene>
    <name evidence="5" type="ORF">MCOR_40115</name>
</gene>
<organism evidence="5 6">
    <name type="scientific">Mytilus coruscus</name>
    <name type="common">Sea mussel</name>
    <dbReference type="NCBI Taxonomy" id="42192"/>
    <lineage>
        <taxon>Eukaryota</taxon>
        <taxon>Metazoa</taxon>
        <taxon>Spiralia</taxon>
        <taxon>Lophotrochozoa</taxon>
        <taxon>Mollusca</taxon>
        <taxon>Bivalvia</taxon>
        <taxon>Autobranchia</taxon>
        <taxon>Pteriomorphia</taxon>
        <taxon>Mytilida</taxon>
        <taxon>Mytiloidea</taxon>
        <taxon>Mytilidae</taxon>
        <taxon>Mytilinae</taxon>
        <taxon>Mytilus</taxon>
    </lineage>
</organism>
<keyword evidence="1" id="KW-0677">Repeat</keyword>
<proteinExistence type="predicted"/>
<dbReference type="EMBL" id="CACVKT020007254">
    <property type="protein sequence ID" value="CAC5406545.1"/>
    <property type="molecule type" value="Genomic_DNA"/>
</dbReference>
<dbReference type="GO" id="GO:0070531">
    <property type="term" value="C:BRCA1-A complex"/>
    <property type="evidence" value="ECO:0007669"/>
    <property type="project" value="TreeGrafter"/>
</dbReference>
<evidence type="ECO:0000256" key="3">
    <source>
        <dbReference type="PROSITE-ProRule" id="PRU00023"/>
    </source>
</evidence>
<feature type="region of interest" description="Disordered" evidence="4">
    <location>
        <begin position="193"/>
        <end position="221"/>
    </location>
</feature>
<dbReference type="GO" id="GO:0031436">
    <property type="term" value="C:BRCA1-BARD1 complex"/>
    <property type="evidence" value="ECO:0007669"/>
    <property type="project" value="TreeGrafter"/>
</dbReference>
<dbReference type="AlphaFoldDB" id="A0A6J8DEW4"/>
<feature type="compositionally biased region" description="Basic and acidic residues" evidence="4">
    <location>
        <begin position="207"/>
        <end position="221"/>
    </location>
</feature>
<dbReference type="InterPro" id="IPR002110">
    <property type="entry name" value="Ankyrin_rpt"/>
</dbReference>
<dbReference type="PROSITE" id="PS50088">
    <property type="entry name" value="ANK_REPEAT"/>
    <property type="match status" value="2"/>
</dbReference>
<dbReference type="PANTHER" id="PTHR24171:SF11">
    <property type="entry name" value="26S PROTEASOME NON-ATPASE REGULATORY SUBUNIT 10"/>
    <property type="match status" value="1"/>
</dbReference>
<dbReference type="GO" id="GO:0004842">
    <property type="term" value="F:ubiquitin-protein transferase activity"/>
    <property type="evidence" value="ECO:0007669"/>
    <property type="project" value="TreeGrafter"/>
</dbReference>
<dbReference type="InterPro" id="IPR036770">
    <property type="entry name" value="Ankyrin_rpt-contain_sf"/>
</dbReference>
<feature type="repeat" description="ANK" evidence="3">
    <location>
        <begin position="307"/>
        <end position="339"/>
    </location>
</feature>
<dbReference type="SUPFAM" id="SSF48403">
    <property type="entry name" value="Ankyrin repeat"/>
    <property type="match status" value="2"/>
</dbReference>
<feature type="repeat" description="ANK" evidence="3">
    <location>
        <begin position="273"/>
        <end position="309"/>
    </location>
</feature>
<evidence type="ECO:0000256" key="1">
    <source>
        <dbReference type="ARBA" id="ARBA00022737"/>
    </source>
</evidence>
<dbReference type="GO" id="GO:0085020">
    <property type="term" value="P:protein K6-linked ubiquitination"/>
    <property type="evidence" value="ECO:0007669"/>
    <property type="project" value="TreeGrafter"/>
</dbReference>
<dbReference type="Pfam" id="PF12796">
    <property type="entry name" value="Ank_2"/>
    <property type="match status" value="2"/>
</dbReference>
<evidence type="ECO:0000256" key="4">
    <source>
        <dbReference type="SAM" id="MobiDB-lite"/>
    </source>
</evidence>
<evidence type="ECO:0000256" key="2">
    <source>
        <dbReference type="ARBA" id="ARBA00023043"/>
    </source>
</evidence>
<accession>A0A6J8DEW4</accession>
<dbReference type="Proteomes" id="UP000507470">
    <property type="component" value="Unassembled WGS sequence"/>
</dbReference>
<reference evidence="5 6" key="1">
    <citation type="submission" date="2020-06" db="EMBL/GenBank/DDBJ databases">
        <authorList>
            <person name="Li R."/>
            <person name="Bekaert M."/>
        </authorList>
    </citation>
    <scope>NUCLEOTIDE SEQUENCE [LARGE SCALE GENOMIC DNA]</scope>
    <source>
        <strain evidence="6">wild</strain>
    </source>
</reference>
<evidence type="ECO:0000313" key="6">
    <source>
        <dbReference type="Proteomes" id="UP000507470"/>
    </source>
</evidence>
<dbReference type="SMART" id="SM00248">
    <property type="entry name" value="ANK"/>
    <property type="match status" value="7"/>
</dbReference>
<dbReference type="Gene3D" id="1.25.40.20">
    <property type="entry name" value="Ankyrin repeat-containing domain"/>
    <property type="match status" value="3"/>
</dbReference>
<keyword evidence="2 3" id="KW-0040">ANK repeat</keyword>
<keyword evidence="6" id="KW-1185">Reference proteome</keyword>
<sequence length="486" mass="54044">MVELGADVKSKGSNGNTVLHVVIDEEKFSKDNVSFFLINRADINAINNFEETPLVSCMKRGSNYATVENISFLLENGANPNICANGSNSALLEAISFESYDVATVLIDHKANLNHVGKNGNTVLHVVFSKEQRRMVQHYSYFDDYDFYDYIESDDDMYDMYSDSSSNAFIGESERDNDKDCTLQINDTRTTITEIPMTEDTDQETNPDIKDDNDTKPEKTENKLLSEEICKRDAASIKTANDEIRKGKDMCEVLEIAVQLMNAGACLNIVNKDGHTPLNCLIKKQDTTTIEAVLPYLLEKGSDPNLGKDLPLIAAAFLDQTMTTKMLLEHGADVDRKNSKGHTALTTTLEVYCHSTKAGLRYRKGIVDIQLSAGASATFQDGNEKNPLILLINSVKQSENYYYTGYDMEVHVSETVSKLIGNGADPNSTPTGEDSALIVAVEYTLLPVVKILLESCADINHLEKNGQNVVHSCFRSEENDERQYNR</sequence>